<keyword evidence="3" id="KW-1185">Reference proteome</keyword>
<dbReference type="RefSeq" id="WP_231418330.1">
    <property type="nucleotide sequence ID" value="NZ_CP126446.1"/>
</dbReference>
<dbReference type="InterPro" id="IPR036638">
    <property type="entry name" value="HLH_DNA-bd_sf"/>
</dbReference>
<keyword evidence="1" id="KW-0175">Coiled coil</keyword>
<dbReference type="Proteomes" id="UP001236652">
    <property type="component" value="Chromosome"/>
</dbReference>
<dbReference type="InterPro" id="IPR018540">
    <property type="entry name" value="Spo0E-like"/>
</dbReference>
<reference evidence="2 3" key="1">
    <citation type="submission" date="2023-05" db="EMBL/GenBank/DDBJ databases">
        <title>Comparative genomics reveals the evidence of polycyclic aromatic hydrocarbons degradation in moderately halophilic genus Pontibacillus.</title>
        <authorList>
            <person name="Yang H."/>
            <person name="Qian Z."/>
        </authorList>
    </citation>
    <scope>NUCLEOTIDE SEQUENCE [LARGE SCALE GENOMIC DNA]</scope>
    <source>
        <strain evidence="3">HN14</strain>
    </source>
</reference>
<dbReference type="EMBL" id="CP126446">
    <property type="protein sequence ID" value="WIF99085.1"/>
    <property type="molecule type" value="Genomic_DNA"/>
</dbReference>
<proteinExistence type="predicted"/>
<dbReference type="InterPro" id="IPR037208">
    <property type="entry name" value="Spo0E-like_sf"/>
</dbReference>
<sequence>MEATFMNTIECLEHKIEKIREKMYVAFNNSVEYSELVKISQDLDELLNQLDDLNKRNANISSH</sequence>
<protein>
    <submittedName>
        <fullName evidence="2">Aspartyl-phosphate phosphatase Spo0E family protein</fullName>
    </submittedName>
</protein>
<evidence type="ECO:0000256" key="1">
    <source>
        <dbReference type="SAM" id="Coils"/>
    </source>
</evidence>
<organism evidence="2 3">
    <name type="scientific">Pontibacillus chungwhensis</name>
    <dbReference type="NCBI Taxonomy" id="265426"/>
    <lineage>
        <taxon>Bacteria</taxon>
        <taxon>Bacillati</taxon>
        <taxon>Bacillota</taxon>
        <taxon>Bacilli</taxon>
        <taxon>Bacillales</taxon>
        <taxon>Bacillaceae</taxon>
        <taxon>Pontibacillus</taxon>
    </lineage>
</organism>
<accession>A0ABY8V3A1</accession>
<gene>
    <name evidence="2" type="ORF">QNI29_05365</name>
</gene>
<evidence type="ECO:0000313" key="2">
    <source>
        <dbReference type="EMBL" id="WIF99085.1"/>
    </source>
</evidence>
<feature type="coiled-coil region" evidence="1">
    <location>
        <begin position="36"/>
        <end position="63"/>
    </location>
</feature>
<evidence type="ECO:0000313" key="3">
    <source>
        <dbReference type="Proteomes" id="UP001236652"/>
    </source>
</evidence>
<dbReference type="SUPFAM" id="SSF140500">
    <property type="entry name" value="BAS1536-like"/>
    <property type="match status" value="1"/>
</dbReference>
<name>A0ABY8V3A1_9BACI</name>
<dbReference type="Pfam" id="PF09388">
    <property type="entry name" value="SpoOE-like"/>
    <property type="match status" value="1"/>
</dbReference>
<dbReference type="Gene3D" id="4.10.280.10">
    <property type="entry name" value="Helix-loop-helix DNA-binding domain"/>
    <property type="match status" value="1"/>
</dbReference>